<dbReference type="PANTHER" id="PTHR23324:SF83">
    <property type="entry name" value="SEC14-LIKE PROTEIN 2"/>
    <property type="match status" value="1"/>
</dbReference>
<dbReference type="AlphaFoldDB" id="A0A8J2P8J3"/>
<dbReference type="PANTHER" id="PTHR23324">
    <property type="entry name" value="SEC14 RELATED PROTEIN"/>
    <property type="match status" value="1"/>
</dbReference>
<protein>
    <recommendedName>
        <fullName evidence="1">CRAL-TRIO domain-containing protein</fullName>
    </recommendedName>
</protein>
<dbReference type="Proteomes" id="UP000708208">
    <property type="component" value="Unassembled WGS sequence"/>
</dbReference>
<reference evidence="2" key="1">
    <citation type="submission" date="2021-06" db="EMBL/GenBank/DDBJ databases">
        <authorList>
            <person name="Hodson N. C."/>
            <person name="Mongue J. A."/>
            <person name="Jaron S. K."/>
        </authorList>
    </citation>
    <scope>NUCLEOTIDE SEQUENCE</scope>
</reference>
<evidence type="ECO:0000313" key="3">
    <source>
        <dbReference type="Proteomes" id="UP000708208"/>
    </source>
</evidence>
<sequence length="266" mass="30467">MSGDKQSDSEIAYDQVRQRIPDIIEKSPNFGDASYLRVWLKLGKNNASQTESLIRDAMKWRKERNTDDAIAEDFHPELAKELRMYFDGKTRNGFLAVSGNGGMYKFRNRIAKFGKEAVLHYWLQVIGKAEKLVIECNQRAVKNGVNLTELPNIQKSWLILNMKNLEYEDVLSKSAMSVVIQLVKMAAWYFPGLEGTLCVINANKFMEIILKAVKPLLRGSNIELLVFDTNEQKFKEAIHKYIDPSQLRTPFGGILDSFDDKPRDRA</sequence>
<gene>
    <name evidence="2" type="ORF">AFUS01_LOCUS29267</name>
</gene>
<keyword evidence="3" id="KW-1185">Reference proteome</keyword>
<evidence type="ECO:0000313" key="2">
    <source>
        <dbReference type="EMBL" id="CAG7818786.1"/>
    </source>
</evidence>
<name>A0A8J2P8J3_9HEXA</name>
<dbReference type="OrthoDB" id="8292922at2759"/>
<proteinExistence type="predicted"/>
<dbReference type="CDD" id="cd00170">
    <property type="entry name" value="SEC14"/>
    <property type="match status" value="1"/>
</dbReference>
<comment type="caution">
    <text evidence="2">The sequence shown here is derived from an EMBL/GenBank/DDBJ whole genome shotgun (WGS) entry which is preliminary data.</text>
</comment>
<dbReference type="InterPro" id="IPR051064">
    <property type="entry name" value="SEC14/CRAL-TRIO_domain"/>
</dbReference>
<evidence type="ECO:0000259" key="1">
    <source>
        <dbReference type="PROSITE" id="PS50191"/>
    </source>
</evidence>
<accession>A0A8J2P8J3</accession>
<dbReference type="EMBL" id="CAJVCH010430215">
    <property type="protein sequence ID" value="CAG7818786.1"/>
    <property type="molecule type" value="Genomic_DNA"/>
</dbReference>
<dbReference type="InterPro" id="IPR001251">
    <property type="entry name" value="CRAL-TRIO_dom"/>
</dbReference>
<feature type="domain" description="CRAL-TRIO" evidence="1">
    <location>
        <begin position="133"/>
        <end position="259"/>
    </location>
</feature>
<organism evidence="2 3">
    <name type="scientific">Allacma fusca</name>
    <dbReference type="NCBI Taxonomy" id="39272"/>
    <lineage>
        <taxon>Eukaryota</taxon>
        <taxon>Metazoa</taxon>
        <taxon>Ecdysozoa</taxon>
        <taxon>Arthropoda</taxon>
        <taxon>Hexapoda</taxon>
        <taxon>Collembola</taxon>
        <taxon>Symphypleona</taxon>
        <taxon>Sminthuridae</taxon>
        <taxon>Allacma</taxon>
    </lineage>
</organism>
<dbReference type="GO" id="GO:0005737">
    <property type="term" value="C:cytoplasm"/>
    <property type="evidence" value="ECO:0007669"/>
    <property type="project" value="TreeGrafter"/>
</dbReference>
<dbReference type="PROSITE" id="PS50191">
    <property type="entry name" value="CRAL_TRIO"/>
    <property type="match status" value="1"/>
</dbReference>
<dbReference type="Pfam" id="PF00650">
    <property type="entry name" value="CRAL_TRIO"/>
    <property type="match status" value="1"/>
</dbReference>